<evidence type="ECO:0000313" key="5">
    <source>
        <dbReference type="EMBL" id="POV95845.1"/>
    </source>
</evidence>
<keyword evidence="6" id="KW-1185">Reference proteome</keyword>
<name>A0A2S4UEU9_9BASI</name>
<sequence length="209" mass="23081">MTTSLRKLIARTGRSNKSSDWLVRALLGHECPTRGRTCLPEQMVPPTNCSDKPVRRLVGRPCPRTARTSRSENLSDRSVQAISGGSACEPQCTPEIIIFKLMSRMDNEVSFTAQQTIRENVDLTSLINALDNIAAYTPLGKKKNNFINRPPTNPAGPTNDKSCDPKSKDLGARNSNSDMKCYTCNQQGHNSRNCPKSSRKITQLEGESD</sequence>
<organism evidence="5 6">
    <name type="scientific">Puccinia striiformis</name>
    <dbReference type="NCBI Taxonomy" id="27350"/>
    <lineage>
        <taxon>Eukaryota</taxon>
        <taxon>Fungi</taxon>
        <taxon>Dikarya</taxon>
        <taxon>Basidiomycota</taxon>
        <taxon>Pucciniomycotina</taxon>
        <taxon>Pucciniomycetes</taxon>
        <taxon>Pucciniales</taxon>
        <taxon>Pucciniaceae</taxon>
        <taxon>Puccinia</taxon>
    </lineage>
</organism>
<evidence type="ECO:0000313" key="6">
    <source>
        <dbReference type="Proteomes" id="UP000238274"/>
    </source>
</evidence>
<dbReference type="Gene3D" id="4.10.60.10">
    <property type="entry name" value="Zinc finger, CCHC-type"/>
    <property type="match status" value="1"/>
</dbReference>
<dbReference type="InterPro" id="IPR001878">
    <property type="entry name" value="Znf_CCHC"/>
</dbReference>
<evidence type="ECO:0000256" key="2">
    <source>
        <dbReference type="PROSITE-ProRule" id="PRU00047"/>
    </source>
</evidence>
<dbReference type="GO" id="GO:0008270">
    <property type="term" value="F:zinc ion binding"/>
    <property type="evidence" value="ECO:0007669"/>
    <property type="project" value="UniProtKB-KW"/>
</dbReference>
<comment type="caution">
    <text evidence="5">The sequence shown here is derived from an EMBL/GenBank/DDBJ whole genome shotgun (WGS) entry which is preliminary data.</text>
</comment>
<feature type="compositionally biased region" description="Polar residues" evidence="3">
    <location>
        <begin position="173"/>
        <end position="196"/>
    </location>
</feature>
<keyword evidence="2" id="KW-0479">Metal-binding</keyword>
<feature type="compositionally biased region" description="Basic and acidic residues" evidence="3">
    <location>
        <begin position="161"/>
        <end position="171"/>
    </location>
</feature>
<evidence type="ECO:0000256" key="3">
    <source>
        <dbReference type="SAM" id="MobiDB-lite"/>
    </source>
</evidence>
<dbReference type="SUPFAM" id="SSF57756">
    <property type="entry name" value="Retrovirus zinc finger-like domains"/>
    <property type="match status" value="1"/>
</dbReference>
<dbReference type="Proteomes" id="UP000238274">
    <property type="component" value="Unassembled WGS sequence"/>
</dbReference>
<dbReference type="InterPro" id="IPR036875">
    <property type="entry name" value="Znf_CCHC_sf"/>
</dbReference>
<keyword evidence="1" id="KW-0507">mRNA processing</keyword>
<gene>
    <name evidence="5" type="ORF">PSHT_15458</name>
</gene>
<proteinExistence type="predicted"/>
<dbReference type="GO" id="GO:0003676">
    <property type="term" value="F:nucleic acid binding"/>
    <property type="evidence" value="ECO:0007669"/>
    <property type="project" value="InterPro"/>
</dbReference>
<evidence type="ECO:0000259" key="4">
    <source>
        <dbReference type="PROSITE" id="PS50158"/>
    </source>
</evidence>
<dbReference type="Pfam" id="PF00098">
    <property type="entry name" value="zf-CCHC"/>
    <property type="match status" value="1"/>
</dbReference>
<dbReference type="EMBL" id="PKSM01000396">
    <property type="protein sequence ID" value="POV95845.1"/>
    <property type="molecule type" value="Genomic_DNA"/>
</dbReference>
<feature type="region of interest" description="Disordered" evidence="3">
    <location>
        <begin position="141"/>
        <end position="209"/>
    </location>
</feature>
<evidence type="ECO:0000256" key="1">
    <source>
        <dbReference type="ARBA" id="ARBA00022664"/>
    </source>
</evidence>
<keyword evidence="2" id="KW-0863">Zinc-finger</keyword>
<protein>
    <recommendedName>
        <fullName evidence="4">CCHC-type domain-containing protein</fullName>
    </recommendedName>
</protein>
<keyword evidence="2" id="KW-0862">Zinc</keyword>
<dbReference type="PROSITE" id="PS50158">
    <property type="entry name" value="ZF_CCHC"/>
    <property type="match status" value="1"/>
</dbReference>
<reference evidence="6" key="3">
    <citation type="journal article" date="2018" name="Mol. Plant Microbe Interact.">
        <title>Genome sequence resources for the wheat stripe rust pathogen (Puccinia striiformis f. sp. tritici) and the barley stripe rust pathogen (Puccinia striiformis f. sp. hordei).</title>
        <authorList>
            <person name="Xia C."/>
            <person name="Wang M."/>
            <person name="Yin C."/>
            <person name="Cornejo O.E."/>
            <person name="Hulbert S.H."/>
            <person name="Chen X."/>
        </authorList>
    </citation>
    <scope>NUCLEOTIDE SEQUENCE [LARGE SCALE GENOMIC DNA]</scope>
    <source>
        <strain evidence="6">93TX-2</strain>
    </source>
</reference>
<reference evidence="5 6" key="1">
    <citation type="submission" date="2017-12" db="EMBL/GenBank/DDBJ databases">
        <title>Gene loss provides genomic basis for host adaptation in cereal stripe rust fungi.</title>
        <authorList>
            <person name="Xia C."/>
        </authorList>
    </citation>
    <scope>NUCLEOTIDE SEQUENCE [LARGE SCALE GENOMIC DNA]</scope>
    <source>
        <strain evidence="5 6">93TX-2</strain>
    </source>
</reference>
<feature type="domain" description="CCHC-type" evidence="4">
    <location>
        <begin position="180"/>
        <end position="196"/>
    </location>
</feature>
<dbReference type="AlphaFoldDB" id="A0A2S4UEU9"/>
<dbReference type="GO" id="GO:0006397">
    <property type="term" value="P:mRNA processing"/>
    <property type="evidence" value="ECO:0007669"/>
    <property type="project" value="UniProtKB-KW"/>
</dbReference>
<reference evidence="6" key="2">
    <citation type="journal article" date="2018" name="BMC Genomics">
        <title>Genomic insights into host adaptation between the wheat stripe rust pathogen (Puccinia striiformis f. sp. tritici) and the barley stripe rust pathogen (Puccinia striiformis f. sp. hordei).</title>
        <authorList>
            <person name="Xia C."/>
            <person name="Wang M."/>
            <person name="Yin C."/>
            <person name="Cornejo O.E."/>
            <person name="Hulbert S.H."/>
            <person name="Chen X."/>
        </authorList>
    </citation>
    <scope>NUCLEOTIDE SEQUENCE [LARGE SCALE GENOMIC DNA]</scope>
    <source>
        <strain evidence="6">93TX-2</strain>
    </source>
</reference>
<accession>A0A2S4UEU9</accession>
<dbReference type="VEuPathDB" id="FungiDB:PSHT_15458"/>
<dbReference type="OrthoDB" id="10385125at2759"/>
<dbReference type="SMART" id="SM00343">
    <property type="entry name" value="ZnF_C2HC"/>
    <property type="match status" value="1"/>
</dbReference>